<sequence>MPTFRTKLKHNTSTVIEVFGEFFTFTGGIGLLTTETPAVIERLRAIPEGFEELGGQADNRQRAILPPAPAAPLPPPAEVPPPLEQLPTAPPEGQAADAPPANQLPAGQAAGSTDARPFVLRNEAGTELDLALLDDDQLRAFVVDNGLKVPGRAKGDTLRKAIHAALQPAA</sequence>
<evidence type="ECO:0000313" key="2">
    <source>
        <dbReference type="EMBL" id="URI08929.1"/>
    </source>
</evidence>
<dbReference type="Proteomes" id="UP001056201">
    <property type="component" value="Chromosome 2"/>
</dbReference>
<dbReference type="RefSeq" id="WP_250197147.1">
    <property type="nucleotide sequence ID" value="NZ_CP097636.1"/>
</dbReference>
<dbReference type="EMBL" id="CP097636">
    <property type="protein sequence ID" value="URI08929.1"/>
    <property type="molecule type" value="Genomic_DNA"/>
</dbReference>
<evidence type="ECO:0000256" key="1">
    <source>
        <dbReference type="SAM" id="MobiDB-lite"/>
    </source>
</evidence>
<evidence type="ECO:0000313" key="3">
    <source>
        <dbReference type="Proteomes" id="UP001056201"/>
    </source>
</evidence>
<feature type="compositionally biased region" description="Pro residues" evidence="1">
    <location>
        <begin position="66"/>
        <end position="90"/>
    </location>
</feature>
<organism evidence="2 3">
    <name type="scientific">Aquincola tertiaricarbonis</name>
    <dbReference type="NCBI Taxonomy" id="391953"/>
    <lineage>
        <taxon>Bacteria</taxon>
        <taxon>Pseudomonadati</taxon>
        <taxon>Pseudomonadota</taxon>
        <taxon>Betaproteobacteria</taxon>
        <taxon>Burkholderiales</taxon>
        <taxon>Sphaerotilaceae</taxon>
        <taxon>Aquincola</taxon>
    </lineage>
</organism>
<proteinExistence type="predicted"/>
<name>A0ABY4S7G1_AQUTE</name>
<keyword evidence="3" id="KW-1185">Reference proteome</keyword>
<protein>
    <submittedName>
        <fullName evidence="2">Uncharacterized protein</fullName>
    </submittedName>
</protein>
<gene>
    <name evidence="2" type="ORF">MW290_25510</name>
</gene>
<accession>A0ABY4S7G1</accession>
<feature type="region of interest" description="Disordered" evidence="1">
    <location>
        <begin position="66"/>
        <end position="114"/>
    </location>
</feature>
<reference evidence="2" key="1">
    <citation type="submission" date="2022-05" db="EMBL/GenBank/DDBJ databases">
        <title>An RpoN-dependent PEP-CTERM gene is involved in floc formation of an Aquincola tertiaricarbonis strain.</title>
        <authorList>
            <person name="Qiu D."/>
            <person name="Xia M."/>
        </authorList>
    </citation>
    <scope>NUCLEOTIDE SEQUENCE</scope>
    <source>
        <strain evidence="2">RN12</strain>
    </source>
</reference>